<dbReference type="InterPro" id="IPR011722">
    <property type="entry name" value="Hemimethylated_DNA-bd_dom"/>
</dbReference>
<dbReference type="Pfam" id="PF13369">
    <property type="entry name" value="Transglut_core2"/>
    <property type="match status" value="1"/>
</dbReference>
<reference evidence="4" key="2">
    <citation type="journal article" date="2021" name="Microbiome">
        <title>Successional dynamics and alternative stable states in a saline activated sludge microbial community over 9 years.</title>
        <authorList>
            <person name="Wang Y."/>
            <person name="Ye J."/>
            <person name="Ju F."/>
            <person name="Liu L."/>
            <person name="Boyd J.A."/>
            <person name="Deng Y."/>
            <person name="Parks D.H."/>
            <person name="Jiang X."/>
            <person name="Yin X."/>
            <person name="Woodcroft B.J."/>
            <person name="Tyson G.W."/>
            <person name="Hugenholtz P."/>
            <person name="Polz M.F."/>
            <person name="Zhang T."/>
        </authorList>
    </citation>
    <scope>NUCLEOTIDE SEQUENCE</scope>
    <source>
        <strain evidence="4">HKST-UBA02</strain>
    </source>
</reference>
<dbReference type="Gene3D" id="2.30.30.390">
    <property type="entry name" value="Hemimethylated DNA-binding domain"/>
    <property type="match status" value="1"/>
</dbReference>
<comment type="caution">
    <text evidence="4">The sequence shown here is derived from an EMBL/GenBank/DDBJ whole genome shotgun (WGS) entry which is preliminary data.</text>
</comment>
<reference evidence="4" key="1">
    <citation type="submission" date="2020-04" db="EMBL/GenBank/DDBJ databases">
        <authorList>
            <person name="Zhang T."/>
        </authorList>
    </citation>
    <scope>NUCLEOTIDE SEQUENCE</scope>
    <source>
        <strain evidence="4">HKST-UBA02</strain>
    </source>
</reference>
<sequence length="395" mass="45275">MGEKKDLVHLLKLIDDPEPSVRRAVDEKLGTYGWELGGTLASLDPRPDPEHLRLIEGRLSADRRVRLRGRWRAWMAEPTGWRKLESALAAIAEYQTGITRPTPLSEHLDRLTAEYQTAYPESSPETLAEFLFRDRLSGAPSGGWRSHHSNLVYVIEEGEGLPLALACVYLLVGARLGLELEGCNFPKHFYARFRRDGVVVLVDGYRKGELIQESEMVRRHPELGDAARVFCRMPTDAEAIVLRALRNVIQSYAREKRKDDRQVFRSWHDELMQSLREAGDVAPIELSPAPAFQTGQLVKHKKNGYRGVIVNLDLTCQADEDWYLSNPTQPDKQQPWYHVLVDGAQVVTYTAENSLEPDDSKAEVRHPLVPYFFEAFEKGRYRRNREPWPGWHTQR</sequence>
<name>A0A956NJD8_UNCEI</name>
<dbReference type="PANTHER" id="PTHR31350">
    <property type="entry name" value="SI:DKEY-261L7.2"/>
    <property type="match status" value="1"/>
</dbReference>
<evidence type="ECO:0000256" key="2">
    <source>
        <dbReference type="NCBIfam" id="TIGR02097"/>
    </source>
</evidence>
<evidence type="ECO:0000259" key="3">
    <source>
        <dbReference type="SMART" id="SM00992"/>
    </source>
</evidence>
<comment type="similarity">
    <text evidence="1">Belongs to the UPF0162 family.</text>
</comment>
<evidence type="ECO:0000313" key="4">
    <source>
        <dbReference type="EMBL" id="MCA9758883.1"/>
    </source>
</evidence>
<dbReference type="InterPro" id="IPR036623">
    <property type="entry name" value="Hemimethylated_DNA-bd_sf"/>
</dbReference>
<dbReference type="SUPFAM" id="SSF141255">
    <property type="entry name" value="YccV-like"/>
    <property type="match status" value="1"/>
</dbReference>
<dbReference type="SMART" id="SM00992">
    <property type="entry name" value="YccV-like"/>
    <property type="match status" value="1"/>
</dbReference>
<dbReference type="GO" id="GO:0003677">
    <property type="term" value="F:DNA binding"/>
    <property type="evidence" value="ECO:0007669"/>
    <property type="project" value="UniProtKB-UniRule"/>
</dbReference>
<gene>
    <name evidence="4" type="primary">hspQ</name>
    <name evidence="4" type="ORF">KDA27_24020</name>
</gene>
<accession>A0A956NJD8</accession>
<dbReference type="PANTHER" id="PTHR31350:SF27">
    <property type="entry name" value="HEMIMETHYLATED DNA-BINDING DOMAIN-CONTAINING PROTEIN"/>
    <property type="match status" value="1"/>
</dbReference>
<organism evidence="4 5">
    <name type="scientific">Eiseniibacteriota bacterium</name>
    <dbReference type="NCBI Taxonomy" id="2212470"/>
    <lineage>
        <taxon>Bacteria</taxon>
        <taxon>Candidatus Eiseniibacteriota</taxon>
    </lineage>
</organism>
<dbReference type="InterPro" id="IPR032698">
    <property type="entry name" value="SirB1_N"/>
</dbReference>
<dbReference type="AlphaFoldDB" id="A0A956NJD8"/>
<dbReference type="Pfam" id="PF08755">
    <property type="entry name" value="YccV-like"/>
    <property type="match status" value="1"/>
</dbReference>
<protein>
    <recommendedName>
        <fullName evidence="2">Heat shock protein HspQ</fullName>
    </recommendedName>
</protein>
<keyword evidence="4" id="KW-0346">Stress response</keyword>
<dbReference type="NCBIfam" id="TIGR02097">
    <property type="entry name" value="yccV"/>
    <property type="match status" value="1"/>
</dbReference>
<dbReference type="Proteomes" id="UP000739538">
    <property type="component" value="Unassembled WGS sequence"/>
</dbReference>
<dbReference type="EMBL" id="JAGQHS010000225">
    <property type="protein sequence ID" value="MCA9758883.1"/>
    <property type="molecule type" value="Genomic_DNA"/>
</dbReference>
<evidence type="ECO:0000256" key="1">
    <source>
        <dbReference type="ARBA" id="ARBA00007100"/>
    </source>
</evidence>
<proteinExistence type="inferred from homology"/>
<feature type="domain" description="Hemimethylated DNA-binding" evidence="3">
    <location>
        <begin position="289"/>
        <end position="384"/>
    </location>
</feature>
<evidence type="ECO:0000313" key="5">
    <source>
        <dbReference type="Proteomes" id="UP000739538"/>
    </source>
</evidence>